<feature type="compositionally biased region" description="Polar residues" evidence="15">
    <location>
        <begin position="9"/>
        <end position="21"/>
    </location>
</feature>
<dbReference type="RefSeq" id="XP_024722002.1">
    <property type="nucleotide sequence ID" value="XM_024863672.1"/>
</dbReference>
<dbReference type="Pfam" id="PF20789">
    <property type="entry name" value="4HBT_3C"/>
    <property type="match status" value="1"/>
</dbReference>
<dbReference type="InterPro" id="IPR049449">
    <property type="entry name" value="TesB_ACOT8-like_N"/>
</dbReference>
<gene>
    <name evidence="19" type="ORF">M430DRAFT_17420</name>
</gene>
<sequence>MDQDDEENQVSSSRSHPSGSTLLPGPIANVVSLVTRSSSLYLQLGTFIGGLAIDGARYTTLTGLEVSRAVLESILYRAGKDISTRSTGDLGREEAEGLLEKSISALHKTITSISFAASTGFYISAAALESATDLSKQLLATLDSILGSTDSSRAIASIITLIRREFQNPATGQEGEQVSVADLLLGICSLALLQRWCRKITDSEIMDRKCEEIMWDVVVLDNGKRADVVDERPNSQSGLPKRRSLSFMTTGGNDVIETIEREGRAEEDSDEDISEISLKQRIMRSLPSHASVSITTSTTTTKTITVEVTGAQPPDLSPPAGVEIIEENAYPSSVVDLHGEVVTNDQAMGVVPRYRVVYRIIRNKLRGTNIESNGTVSNTDEAFARHEEIKDAPDPPKIQASPGFITSPGLSDTEEPPVLPARPTRLTNTASRSSNLPTPRSVGSEDERPNEFSAFPIAKENTTSQKPRKARSAASSMSGSDNPPSRKQSGVRPHAGKKLKLDRPPTKSTTEKKGSFRNPLKKGTGTTLSNLWTKDVAHEATTQSKSTQQRPPWGAPTAASAAKSQHPVPQRNSSIIPARDVPQAPPRGNPNYFSSRDLGLMQGSDILRSPSRTSYYSIHERRRDSVVSQTDTYSIHSAETRPGSPTLFKTNLKAQSSLLIARSEKNNIKQPSSSERTHRRNKSHASSIYTLKANNSATSLVLASQPGRSLFADSEILESLMRTGHVAGIFPQHHIVRNITRFVRFASASYGASFLRVMGIATSSSSTTKEIDTTHHHEHHSFSNHTQLPADTILLSSFVDPEGGTDSTGRTGTGVPMVHFVSLDHDSRAVVLTCRGTLGFEDVLTDMTCDYDELIYRGKAYKVHMGIYASARRLLSSRVLATIKAALEEFPDYGLVLCGHSLGGGVTALLAIMISEPSPTGTSFLTTSYEESRLPLAACEPQSSTASEQLLRLPSGRPIHVYAYGPPATISPSLRLATRGLVTTIVNGQDLVPHLSLGTLHDLQAAALAFKTDDSGAKGEVRRRVWEGLRGKFQDKWYQNGVGGTTQKGDDDQWAYSTLKALRASMLSAKLLPPGEVFVVESMPVLRRDAFAKDSEENKIAAAGGGGLGRPATRSILRYVRDVERRFSELRFGGSMLLDHSPGRLGSQSPSARAVQGLDQTISRNYLRMNLTRLSKYKTLDLRASPSSLPQLVAILTSRRFEVPSSPLAAVFPRYFPAQKHHSPQRHYSTSSQIMADRPTLVKPPPLDPSKSAIENVLELTELSAISPDMFTNTRPLWHPPGARGIYGGAVIAQCLAAAQRTVPSNFTVHSMHCYFVLAGDSEIPVMYYVEHVREGKSFATRTVQARQRGKCIFTTTMSFVRENSGGAKTVSHAVPLPDGVKPPENNSEADEVEKAMNGGSPFVSYHLGILNAESKNPHEKKTRQWVKVRGKISPAGGHQAHLSALAYMSDSYFIGTVSRIHNLARVGLSSKVKNKGEDGTVDINVLKEREAFGPDLDDGKVKAEIGMMVSLDHTIYFHEPRRFRADEWTFIEMSSPWSGDGRGVVTQHMFAKDGTLIATCFQEGVVRLKQEQPVQPKL</sequence>
<dbReference type="Proteomes" id="UP000241818">
    <property type="component" value="Unassembled WGS sequence"/>
</dbReference>
<dbReference type="InterPro" id="IPR002921">
    <property type="entry name" value="Fungal_lipase-type"/>
</dbReference>
<evidence type="ECO:0000313" key="19">
    <source>
        <dbReference type="EMBL" id="PSS21847.1"/>
    </source>
</evidence>
<dbReference type="GeneID" id="36571753"/>
<evidence type="ECO:0000256" key="15">
    <source>
        <dbReference type="SAM" id="MobiDB-lite"/>
    </source>
</evidence>
<feature type="region of interest" description="Disordered" evidence="15">
    <location>
        <begin position="1"/>
        <end position="21"/>
    </location>
</feature>
<dbReference type="Gene3D" id="2.40.160.210">
    <property type="entry name" value="Acyl-CoA thioesterase, double hotdog domain"/>
    <property type="match status" value="1"/>
</dbReference>
<keyword evidence="12" id="KW-0472">Membrane</keyword>
<evidence type="ECO:0000256" key="12">
    <source>
        <dbReference type="ARBA" id="ARBA00023136"/>
    </source>
</evidence>
<name>A0A2T3B518_AMORE</name>
<dbReference type="InterPro" id="IPR029069">
    <property type="entry name" value="HotDog_dom_sf"/>
</dbReference>
<evidence type="ECO:0000256" key="14">
    <source>
        <dbReference type="ARBA" id="ARBA00026104"/>
    </source>
</evidence>
<feature type="compositionally biased region" description="Basic and acidic residues" evidence="15">
    <location>
        <begin position="499"/>
        <end position="514"/>
    </location>
</feature>
<evidence type="ECO:0000256" key="9">
    <source>
        <dbReference type="ARBA" id="ARBA00022963"/>
    </source>
</evidence>
<dbReference type="PANTHER" id="PTHR45792">
    <property type="entry name" value="DIACYLGLYCEROL LIPASE HOMOLOG-RELATED"/>
    <property type="match status" value="1"/>
</dbReference>
<evidence type="ECO:0000259" key="17">
    <source>
        <dbReference type="Pfam" id="PF13622"/>
    </source>
</evidence>
<evidence type="ECO:0000256" key="7">
    <source>
        <dbReference type="ARBA" id="ARBA00022801"/>
    </source>
</evidence>
<dbReference type="SUPFAM" id="SSF53474">
    <property type="entry name" value="alpha/beta-Hydrolases"/>
    <property type="match status" value="1"/>
</dbReference>
<comment type="catalytic activity">
    <reaction evidence="13">
        <text>a 1,2-diacyl-sn-glycerol + H2O = a 2-acylglycerol + a fatty acid + H(+)</text>
        <dbReference type="Rhea" id="RHEA:33275"/>
        <dbReference type="ChEBI" id="CHEBI:15377"/>
        <dbReference type="ChEBI" id="CHEBI:15378"/>
        <dbReference type="ChEBI" id="CHEBI:17389"/>
        <dbReference type="ChEBI" id="CHEBI:17815"/>
        <dbReference type="ChEBI" id="CHEBI:28868"/>
        <dbReference type="EC" id="3.1.1.116"/>
    </reaction>
    <physiologicalReaction direction="left-to-right" evidence="13">
        <dbReference type="Rhea" id="RHEA:33276"/>
    </physiologicalReaction>
</comment>
<dbReference type="GO" id="GO:0046340">
    <property type="term" value="P:diacylglycerol catabolic process"/>
    <property type="evidence" value="ECO:0007669"/>
    <property type="project" value="TreeGrafter"/>
</dbReference>
<feature type="region of interest" description="Disordered" evidence="15">
    <location>
        <begin position="664"/>
        <end position="684"/>
    </location>
</feature>
<dbReference type="InterPro" id="IPR049450">
    <property type="entry name" value="ACOT8-like_C"/>
</dbReference>
<dbReference type="GO" id="GO:0046872">
    <property type="term" value="F:metal ion binding"/>
    <property type="evidence" value="ECO:0007669"/>
    <property type="project" value="UniProtKB-KW"/>
</dbReference>
<dbReference type="InterPro" id="IPR042171">
    <property type="entry name" value="Acyl-CoA_hotdog"/>
</dbReference>
<dbReference type="EC" id="3.1.1.116" evidence="14"/>
<keyword evidence="3" id="KW-1003">Cell membrane</keyword>
<keyword evidence="10" id="KW-1133">Transmembrane helix</keyword>
<evidence type="ECO:0000256" key="4">
    <source>
        <dbReference type="ARBA" id="ARBA00022553"/>
    </source>
</evidence>
<protein>
    <recommendedName>
        <fullName evidence="14">sn-1-specific diacylglycerol lipase</fullName>
        <ecNumber evidence="14">3.1.1.116</ecNumber>
    </recommendedName>
</protein>
<keyword evidence="6" id="KW-0479">Metal-binding</keyword>
<keyword evidence="8" id="KW-0106">Calcium</keyword>
<feature type="domain" description="Acyl-CoA thioesterase-like C-terminal" evidence="18">
    <location>
        <begin position="1402"/>
        <end position="1567"/>
    </location>
</feature>
<evidence type="ECO:0000256" key="8">
    <source>
        <dbReference type="ARBA" id="ARBA00022837"/>
    </source>
</evidence>
<dbReference type="InParanoid" id="A0A2T3B518"/>
<evidence type="ECO:0000256" key="2">
    <source>
        <dbReference type="ARBA" id="ARBA00004651"/>
    </source>
</evidence>
<dbReference type="GO" id="GO:0005886">
    <property type="term" value="C:plasma membrane"/>
    <property type="evidence" value="ECO:0007669"/>
    <property type="project" value="UniProtKB-SubCell"/>
</dbReference>
<evidence type="ECO:0000256" key="6">
    <source>
        <dbReference type="ARBA" id="ARBA00022723"/>
    </source>
</evidence>
<keyword evidence="9" id="KW-0442">Lipid degradation</keyword>
<keyword evidence="5" id="KW-0812">Transmembrane</keyword>
<dbReference type="InterPro" id="IPR029058">
    <property type="entry name" value="AB_hydrolase_fold"/>
</dbReference>
<evidence type="ECO:0000259" key="16">
    <source>
        <dbReference type="Pfam" id="PF01764"/>
    </source>
</evidence>
<comment type="subcellular location">
    <subcellularLocation>
        <location evidence="2">Cell membrane</location>
        <topology evidence="2">Multi-pass membrane protein</topology>
    </subcellularLocation>
</comment>
<evidence type="ECO:0000259" key="18">
    <source>
        <dbReference type="Pfam" id="PF20789"/>
    </source>
</evidence>
<evidence type="ECO:0000256" key="5">
    <source>
        <dbReference type="ARBA" id="ARBA00022692"/>
    </source>
</evidence>
<feature type="region of interest" description="Disordered" evidence="15">
    <location>
        <begin position="390"/>
        <end position="597"/>
    </location>
</feature>
<dbReference type="EMBL" id="KZ679009">
    <property type="protein sequence ID" value="PSS21847.1"/>
    <property type="molecule type" value="Genomic_DNA"/>
</dbReference>
<dbReference type="Pfam" id="PF13622">
    <property type="entry name" value="4HBT_3"/>
    <property type="match status" value="1"/>
</dbReference>
<feature type="compositionally biased region" description="Polar residues" evidence="15">
    <location>
        <begin position="540"/>
        <end position="550"/>
    </location>
</feature>
<evidence type="ECO:0000256" key="13">
    <source>
        <dbReference type="ARBA" id="ARBA00024531"/>
    </source>
</evidence>
<comment type="cofactor">
    <cofactor evidence="1">
        <name>Ca(2+)</name>
        <dbReference type="ChEBI" id="CHEBI:29108"/>
    </cofactor>
</comment>
<dbReference type="SUPFAM" id="SSF54637">
    <property type="entry name" value="Thioesterase/thiol ester dehydrase-isomerase"/>
    <property type="match status" value="2"/>
</dbReference>
<dbReference type="Gene3D" id="3.40.50.1820">
    <property type="entry name" value="alpha/beta hydrolase"/>
    <property type="match status" value="1"/>
</dbReference>
<evidence type="ECO:0000313" key="20">
    <source>
        <dbReference type="Proteomes" id="UP000241818"/>
    </source>
</evidence>
<keyword evidence="7" id="KW-0378">Hydrolase</keyword>
<proteinExistence type="predicted"/>
<dbReference type="CDD" id="cd03444">
    <property type="entry name" value="Thioesterase_II_repeat1"/>
    <property type="match status" value="1"/>
</dbReference>
<dbReference type="OrthoDB" id="438440at2759"/>
<keyword evidence="11" id="KW-0443">Lipid metabolism</keyword>
<dbReference type="STRING" id="857342.A0A2T3B518"/>
<feature type="compositionally biased region" description="Polar residues" evidence="15">
    <location>
        <begin position="425"/>
        <end position="438"/>
    </location>
</feature>
<dbReference type="PANTHER" id="PTHR45792:SF7">
    <property type="entry name" value="PUTATIVE (AFU_ORTHOLOGUE AFUA_6G02710)-RELATED"/>
    <property type="match status" value="1"/>
</dbReference>
<evidence type="ECO:0000256" key="3">
    <source>
        <dbReference type="ARBA" id="ARBA00022475"/>
    </source>
</evidence>
<dbReference type="CDD" id="cd03445">
    <property type="entry name" value="Thioesterase_II_repeat2"/>
    <property type="match status" value="1"/>
</dbReference>
<evidence type="ECO:0000256" key="11">
    <source>
        <dbReference type="ARBA" id="ARBA00023098"/>
    </source>
</evidence>
<reference evidence="19 20" key="1">
    <citation type="journal article" date="2018" name="New Phytol.">
        <title>Comparative genomics and transcriptomics depict ericoid mycorrhizal fungi as versatile saprotrophs and plant mutualists.</title>
        <authorList>
            <person name="Martino E."/>
            <person name="Morin E."/>
            <person name="Grelet G.A."/>
            <person name="Kuo A."/>
            <person name="Kohler A."/>
            <person name="Daghino S."/>
            <person name="Barry K.W."/>
            <person name="Cichocki N."/>
            <person name="Clum A."/>
            <person name="Dockter R.B."/>
            <person name="Hainaut M."/>
            <person name="Kuo R.C."/>
            <person name="LaButti K."/>
            <person name="Lindahl B.D."/>
            <person name="Lindquist E.A."/>
            <person name="Lipzen A."/>
            <person name="Khouja H.R."/>
            <person name="Magnuson J."/>
            <person name="Murat C."/>
            <person name="Ohm R.A."/>
            <person name="Singer S.W."/>
            <person name="Spatafora J.W."/>
            <person name="Wang M."/>
            <person name="Veneault-Fourrey C."/>
            <person name="Henrissat B."/>
            <person name="Grigoriev I.V."/>
            <person name="Martin F.M."/>
            <person name="Perotto S."/>
        </authorList>
    </citation>
    <scope>NUCLEOTIDE SEQUENCE [LARGE SCALE GENOMIC DNA]</scope>
    <source>
        <strain evidence="19 20">ATCC 22711</strain>
    </source>
</reference>
<dbReference type="FunFam" id="3.10.129.10:FF:000074">
    <property type="entry name" value="Acyl-CoA thioesterase II"/>
    <property type="match status" value="1"/>
</dbReference>
<keyword evidence="4" id="KW-0597">Phosphoprotein</keyword>
<feature type="compositionally biased region" description="Polar residues" evidence="15">
    <location>
        <begin position="473"/>
        <end position="488"/>
    </location>
</feature>
<dbReference type="InterPro" id="IPR052214">
    <property type="entry name" value="DAG_Lipase-Related"/>
</dbReference>
<accession>A0A2T3B518</accession>
<dbReference type="GO" id="GO:0016298">
    <property type="term" value="F:lipase activity"/>
    <property type="evidence" value="ECO:0007669"/>
    <property type="project" value="TreeGrafter"/>
</dbReference>
<evidence type="ECO:0000256" key="1">
    <source>
        <dbReference type="ARBA" id="ARBA00001913"/>
    </source>
</evidence>
<evidence type="ECO:0000256" key="10">
    <source>
        <dbReference type="ARBA" id="ARBA00022989"/>
    </source>
</evidence>
<feature type="domain" description="Acyl-CoA thioesterase-like N-terminal HotDog" evidence="17">
    <location>
        <begin position="1276"/>
        <end position="1360"/>
    </location>
</feature>
<dbReference type="GO" id="GO:0019369">
    <property type="term" value="P:arachidonate metabolic process"/>
    <property type="evidence" value="ECO:0007669"/>
    <property type="project" value="TreeGrafter"/>
</dbReference>
<keyword evidence="20" id="KW-1185">Reference proteome</keyword>
<dbReference type="CDD" id="cd00519">
    <property type="entry name" value="Lipase_3"/>
    <property type="match status" value="1"/>
</dbReference>
<feature type="domain" description="Fungal lipase-type" evidence="16">
    <location>
        <begin position="831"/>
        <end position="997"/>
    </location>
</feature>
<organism evidence="19 20">
    <name type="scientific">Amorphotheca resinae ATCC 22711</name>
    <dbReference type="NCBI Taxonomy" id="857342"/>
    <lineage>
        <taxon>Eukaryota</taxon>
        <taxon>Fungi</taxon>
        <taxon>Dikarya</taxon>
        <taxon>Ascomycota</taxon>
        <taxon>Pezizomycotina</taxon>
        <taxon>Leotiomycetes</taxon>
        <taxon>Helotiales</taxon>
        <taxon>Amorphothecaceae</taxon>
        <taxon>Amorphotheca</taxon>
    </lineage>
</organism>
<dbReference type="Pfam" id="PF01764">
    <property type="entry name" value="Lipase_3"/>
    <property type="match status" value="1"/>
</dbReference>